<reference evidence="3" key="1">
    <citation type="submission" date="2025-08" db="UniProtKB">
        <authorList>
            <consortium name="RefSeq"/>
        </authorList>
    </citation>
    <scope>IDENTIFICATION</scope>
</reference>
<dbReference type="InterPro" id="IPR015590">
    <property type="entry name" value="Aldehyde_DH_dom"/>
</dbReference>
<dbReference type="InterPro" id="IPR016163">
    <property type="entry name" value="Ald_DH_C"/>
</dbReference>
<dbReference type="RefSeq" id="XP_024940838.1">
    <property type="nucleotide sequence ID" value="XM_025085070.1"/>
</dbReference>
<dbReference type="GO" id="GO:0016620">
    <property type="term" value="F:oxidoreductase activity, acting on the aldehyde or oxo group of donors, NAD or NADP as acceptor"/>
    <property type="evidence" value="ECO:0007669"/>
    <property type="project" value="InterPro"/>
</dbReference>
<dbReference type="Gene3D" id="3.40.605.10">
    <property type="entry name" value="Aldehyde Dehydrogenase, Chain A, domain 1"/>
    <property type="match status" value="1"/>
</dbReference>
<keyword evidence="2" id="KW-1185">Reference proteome</keyword>
<dbReference type="Pfam" id="PF00171">
    <property type="entry name" value="Aldedh"/>
    <property type="match status" value="1"/>
</dbReference>
<dbReference type="InterPro" id="IPR016161">
    <property type="entry name" value="Ald_DH/histidinol_DH"/>
</dbReference>
<feature type="domain" description="Aldehyde dehydrogenase" evidence="1">
    <location>
        <begin position="216"/>
        <end position="376"/>
    </location>
</feature>
<dbReference type="SUPFAM" id="SSF53720">
    <property type="entry name" value="ALDH-like"/>
    <property type="match status" value="2"/>
</dbReference>
<dbReference type="Gene3D" id="3.40.309.10">
    <property type="entry name" value="Aldehyde Dehydrogenase, Chain A, domain 2"/>
    <property type="match status" value="1"/>
</dbReference>
<accession>A0AAJ7RH90</accession>
<evidence type="ECO:0000313" key="3">
    <source>
        <dbReference type="RefSeq" id="XP_024940838.1"/>
    </source>
</evidence>
<organism evidence="2 3">
    <name type="scientific">Cephus cinctus</name>
    <name type="common">Wheat stem sawfly</name>
    <dbReference type="NCBI Taxonomy" id="211228"/>
    <lineage>
        <taxon>Eukaryota</taxon>
        <taxon>Metazoa</taxon>
        <taxon>Ecdysozoa</taxon>
        <taxon>Arthropoda</taxon>
        <taxon>Hexapoda</taxon>
        <taxon>Insecta</taxon>
        <taxon>Pterygota</taxon>
        <taxon>Neoptera</taxon>
        <taxon>Endopterygota</taxon>
        <taxon>Hymenoptera</taxon>
        <taxon>Cephoidea</taxon>
        <taxon>Cephidae</taxon>
        <taxon>Cephus</taxon>
    </lineage>
</organism>
<dbReference type="PANTHER" id="PTHR11699">
    <property type="entry name" value="ALDEHYDE DEHYDROGENASE-RELATED"/>
    <property type="match status" value="1"/>
</dbReference>
<sequence>MPIPNAAEIAELYNEMGYNINPDTAQLDAMYGQKKRKHDMVMIIMADADISAVINYFKTMSFCKADDSKYFNLKKIWVQEPVINIFTDSIVEAQLAKVVMLERLMLTAFRNNDEVIRAVNIETSREYGASIWSENINSTQNVAAALNTFIVWINTSSILDAFLLNIINTSITADYAIPESNNLTRIISDGASELSEKFHLFYDGQWKKPVKQEYWTGETDILIANATEKDIMDCVVSAVRAFQAWSTTPLSKRKNVFQYLADRIASTGSRIFLYSSRNYSLADSIIRWANDPSVCETSTFFLKDDTVNLLVRRDPKGVIVVNSDNTEDLFRMVVYACITGNTVIITSSDYFCKTKLKYCDMFSSCQIPPGLVNILTFANLTPALQYMSNLFPISIITTGNVCVEDERICNPNRDLLKFTRTKFVWMSCK</sequence>
<gene>
    <name evidence="3" type="primary">LOC107267809</name>
</gene>
<evidence type="ECO:0000313" key="2">
    <source>
        <dbReference type="Proteomes" id="UP000694920"/>
    </source>
</evidence>
<dbReference type="InterPro" id="IPR016162">
    <property type="entry name" value="Ald_DH_N"/>
</dbReference>
<evidence type="ECO:0000259" key="1">
    <source>
        <dbReference type="Pfam" id="PF00171"/>
    </source>
</evidence>
<dbReference type="AlphaFoldDB" id="A0AAJ7RH90"/>
<dbReference type="Proteomes" id="UP000694920">
    <property type="component" value="Unplaced"/>
</dbReference>
<protein>
    <submittedName>
        <fullName evidence="3">Uncharacterized protein LOC107267809 isoform X1</fullName>
    </submittedName>
</protein>
<dbReference type="GeneID" id="107267809"/>
<name>A0AAJ7RH90_CEPCN</name>
<proteinExistence type="predicted"/>